<gene>
    <name evidence="2" type="ORF">G293_03335</name>
</gene>
<proteinExistence type="predicted"/>
<evidence type="ECO:0000313" key="3">
    <source>
        <dbReference type="Proteomes" id="UP000035503"/>
    </source>
</evidence>
<dbReference type="Proteomes" id="UP000035503">
    <property type="component" value="Chromosome"/>
</dbReference>
<evidence type="ECO:0000256" key="1">
    <source>
        <dbReference type="SAM" id="Phobius"/>
    </source>
</evidence>
<dbReference type="OrthoDB" id="8442940at2"/>
<evidence type="ECO:0000313" key="2">
    <source>
        <dbReference type="EMBL" id="AKK20295.1"/>
    </source>
</evidence>
<reference evidence="2 3" key="1">
    <citation type="journal article" date="2015" name="Genome Announc.">
        <title>Complete Genome Sequence of 'Candidatus Liberibacter africanus,' a Bacterium Associated with Citrus Huanglongbing.</title>
        <authorList>
            <person name="Lin H."/>
            <person name="Pietersen G."/>
            <person name="Han C."/>
            <person name="Read D.A."/>
            <person name="Lou B."/>
            <person name="Gupta G."/>
            <person name="Civerolo E.L."/>
        </authorList>
    </citation>
    <scope>NUCLEOTIDE SEQUENCE [LARGE SCALE GENOMIC DNA]</scope>
    <source>
        <strain evidence="2 3">PTSAPSY</strain>
    </source>
</reference>
<dbReference type="STRING" id="1277257.G293_03335"/>
<organism evidence="2 3">
    <name type="scientific">Candidatus Liberibacter africanus PTSAPSY</name>
    <dbReference type="NCBI Taxonomy" id="1277257"/>
    <lineage>
        <taxon>Bacteria</taxon>
        <taxon>Pseudomonadati</taxon>
        <taxon>Pseudomonadota</taxon>
        <taxon>Alphaproteobacteria</taxon>
        <taxon>Hyphomicrobiales</taxon>
        <taxon>Rhizobiaceae</taxon>
        <taxon>Liberibacter</taxon>
    </lineage>
</organism>
<dbReference type="EMBL" id="CP004021">
    <property type="protein sequence ID" value="AKK20295.1"/>
    <property type="molecule type" value="Genomic_DNA"/>
</dbReference>
<keyword evidence="1" id="KW-1133">Transmembrane helix</keyword>
<sequence>MVDFVLVIQRAVDNLSENTPEMRSHIYEHARHAVSRRLEAMTPRPPKEILERQLSKLEQAILQVEKNNKKCPSSLHENKGLVISKNNNDDVAVKKNVFLKSRVRSIPLGVNNTDEKTVTILSSLARNNVGENVSEKNFSYRLRDILSFPVDAQESYDPSTFPVAAIEHDKNRLRRARLLGKFSPPSGSIFFSVHNYFLNKTRRLLYYYSVLSERNFFRYFVFLIVLLGVTIGLSYSLRKNKVNIVSSLSIKTLNKDNVDKGNTGLNIRHKITRRLLEDGSEVDMGPSAVSVSNSSNISNILFKNHTDMDKSVVHPLEKKNREKENSLIGESKVFINKGKGRSSIVSGKILWSLQQEKSQGLKGLVIKGDIPMIDNEFSASIILKCNADIALSVTHVMEIMFSFSPESKDAIIDLRQISMRKTENSPSIFMDYNIFMISKNSYLISLKDFEEDSFRNSKILEESRLIDIPITYRSGKKIILTIDKGKAGTEIFKSAIMQWENRSKQ</sequence>
<dbReference type="PATRIC" id="fig|1277257.4.peg.717"/>
<feature type="transmembrane region" description="Helical" evidence="1">
    <location>
        <begin position="217"/>
        <end position="237"/>
    </location>
</feature>
<protein>
    <submittedName>
        <fullName evidence="2">Putative transmembrane protein</fullName>
    </submittedName>
</protein>
<keyword evidence="1 2" id="KW-0812">Transmembrane</keyword>
<name>A0A0G3I4V0_LIBAF</name>
<keyword evidence="3" id="KW-1185">Reference proteome</keyword>
<dbReference type="RefSeq" id="WP_047264300.1">
    <property type="nucleotide sequence ID" value="NZ_CP004021.1"/>
</dbReference>
<keyword evidence="1" id="KW-0472">Membrane</keyword>
<dbReference type="AlphaFoldDB" id="A0A0G3I4V0"/>
<accession>A0A0G3I4V0</accession>
<dbReference type="KEGG" id="lau:G293_03335"/>